<keyword evidence="4" id="KW-0804">Transcription</keyword>
<keyword evidence="2" id="KW-0805">Transcription regulation</keyword>
<evidence type="ECO:0000313" key="6">
    <source>
        <dbReference type="EMBL" id="GEP02913.1"/>
    </source>
</evidence>
<reference evidence="9" key="2">
    <citation type="journal article" date="2019" name="Int. J. Syst. Evol. Microbiol.">
        <title>The Global Catalogue of Microorganisms (GCM) 10K type strain sequencing project: providing services to taxonomists for standard genome sequencing and annotation.</title>
        <authorList>
            <consortium name="The Broad Institute Genomics Platform"/>
            <consortium name="The Broad Institute Genome Sequencing Center for Infectious Disease"/>
            <person name="Wu L."/>
            <person name="Ma J."/>
        </authorList>
    </citation>
    <scope>NUCLEOTIDE SEQUENCE [LARGE SCALE GENOMIC DNA]</scope>
    <source>
        <strain evidence="9">NBRC 107715</strain>
    </source>
</reference>
<feature type="domain" description="HTH lysR-type" evidence="5">
    <location>
        <begin position="4"/>
        <end position="61"/>
    </location>
</feature>
<dbReference type="OrthoDB" id="9789529at2"/>
<dbReference type="PRINTS" id="PR00039">
    <property type="entry name" value="HTHLYSR"/>
</dbReference>
<evidence type="ECO:0000313" key="9">
    <source>
        <dbReference type="Proteomes" id="UP001156856"/>
    </source>
</evidence>
<comment type="similarity">
    <text evidence="1">Belongs to the LysR transcriptional regulatory family.</text>
</comment>
<gene>
    <name evidence="7" type="ORF">GCM10007888_42280</name>
    <name evidence="6" type="ORF">MOX02_09510</name>
</gene>
<evidence type="ECO:0000256" key="4">
    <source>
        <dbReference type="ARBA" id="ARBA00023163"/>
    </source>
</evidence>
<dbReference type="InterPro" id="IPR036390">
    <property type="entry name" value="WH_DNA-bd_sf"/>
</dbReference>
<keyword evidence="9" id="KW-1185">Reference proteome</keyword>
<comment type="caution">
    <text evidence="6">The sequence shown here is derived from an EMBL/GenBank/DDBJ whole genome shotgun (WGS) entry which is preliminary data.</text>
</comment>
<evidence type="ECO:0000256" key="3">
    <source>
        <dbReference type="ARBA" id="ARBA00023125"/>
    </source>
</evidence>
<dbReference type="PANTHER" id="PTHR30579:SF7">
    <property type="entry name" value="HTH-TYPE TRANSCRIPTIONAL REGULATOR LRHA-RELATED"/>
    <property type="match status" value="1"/>
</dbReference>
<reference evidence="6 8" key="3">
    <citation type="submission" date="2019-07" db="EMBL/GenBank/DDBJ databases">
        <title>Whole genome shotgun sequence of Methylobacterium oxalidis NBRC 107715.</title>
        <authorList>
            <person name="Hosoyama A."/>
            <person name="Uohara A."/>
            <person name="Ohji S."/>
            <person name="Ichikawa N."/>
        </authorList>
    </citation>
    <scope>NUCLEOTIDE SEQUENCE [LARGE SCALE GENOMIC DNA]</scope>
    <source>
        <strain evidence="6 8">NBRC 107715</strain>
    </source>
</reference>
<protein>
    <submittedName>
        <fullName evidence="6">LysR family transcriptional regulator</fullName>
    </submittedName>
</protein>
<dbReference type="Gene3D" id="3.40.190.10">
    <property type="entry name" value="Periplasmic binding protein-like II"/>
    <property type="match status" value="2"/>
</dbReference>
<dbReference type="InterPro" id="IPR036388">
    <property type="entry name" value="WH-like_DNA-bd_sf"/>
</dbReference>
<evidence type="ECO:0000313" key="7">
    <source>
        <dbReference type="EMBL" id="GLS65846.1"/>
    </source>
</evidence>
<dbReference type="RefSeq" id="WP_147024687.1">
    <property type="nucleotide sequence ID" value="NZ_BJZU01000014.1"/>
</dbReference>
<dbReference type="GO" id="GO:0003700">
    <property type="term" value="F:DNA-binding transcription factor activity"/>
    <property type="evidence" value="ECO:0007669"/>
    <property type="project" value="InterPro"/>
</dbReference>
<reference evidence="7" key="4">
    <citation type="submission" date="2023-01" db="EMBL/GenBank/DDBJ databases">
        <title>Draft genome sequence of Methylobacterium oxalidis strain NBRC 107715.</title>
        <authorList>
            <person name="Sun Q."/>
            <person name="Mori K."/>
        </authorList>
    </citation>
    <scope>NUCLEOTIDE SEQUENCE</scope>
    <source>
        <strain evidence="7">NBRC 107715</strain>
    </source>
</reference>
<name>A0A512IZ27_9HYPH</name>
<sequence length="295" mass="31213">MTNLNVDLLRSFLLLAEGSSFTGAAHRLGVRQSTVSQHIARLEHALGRPLLLRDTHRVALTPDGQALVGFARGVVEAHDRLREFFSPGGLRGRIRLGVSEDYTLTALTQVLARFAARHPSVDLQLTVGLSRTLYQGYDTGELDVIFCKRRAGDPRGESAWREDLAWVGRPGFVPDPGLPLPLVLYPPPSITRTLAVDALEAVGRSWRVACTTGGMTGLCAAVEAGLGVSPHSARLLPAGLAPVPDVAGLPPLGAVEFVVLGPGRHHAVATALLDTLLASTDELQGGLGGSAFHSN</sequence>
<evidence type="ECO:0000256" key="2">
    <source>
        <dbReference type="ARBA" id="ARBA00023015"/>
    </source>
</evidence>
<dbReference type="Pfam" id="PF03466">
    <property type="entry name" value="LysR_substrate"/>
    <property type="match status" value="1"/>
</dbReference>
<evidence type="ECO:0000256" key="1">
    <source>
        <dbReference type="ARBA" id="ARBA00009437"/>
    </source>
</evidence>
<dbReference type="SUPFAM" id="SSF46785">
    <property type="entry name" value="Winged helix' DNA-binding domain"/>
    <property type="match status" value="1"/>
</dbReference>
<dbReference type="Pfam" id="PF00126">
    <property type="entry name" value="HTH_1"/>
    <property type="match status" value="1"/>
</dbReference>
<dbReference type="InterPro" id="IPR050176">
    <property type="entry name" value="LTTR"/>
</dbReference>
<dbReference type="GO" id="GO:0003677">
    <property type="term" value="F:DNA binding"/>
    <property type="evidence" value="ECO:0007669"/>
    <property type="project" value="UniProtKB-KW"/>
</dbReference>
<dbReference type="AlphaFoldDB" id="A0A512IZ27"/>
<accession>A0A512IZ27</accession>
<dbReference type="Proteomes" id="UP000321960">
    <property type="component" value="Unassembled WGS sequence"/>
</dbReference>
<evidence type="ECO:0000313" key="8">
    <source>
        <dbReference type="Proteomes" id="UP000321960"/>
    </source>
</evidence>
<evidence type="ECO:0000259" key="5">
    <source>
        <dbReference type="PROSITE" id="PS50931"/>
    </source>
</evidence>
<dbReference type="Proteomes" id="UP001156856">
    <property type="component" value="Unassembled WGS sequence"/>
</dbReference>
<dbReference type="SUPFAM" id="SSF53850">
    <property type="entry name" value="Periplasmic binding protein-like II"/>
    <property type="match status" value="1"/>
</dbReference>
<organism evidence="6 8">
    <name type="scientific">Methylobacterium oxalidis</name>
    <dbReference type="NCBI Taxonomy" id="944322"/>
    <lineage>
        <taxon>Bacteria</taxon>
        <taxon>Pseudomonadati</taxon>
        <taxon>Pseudomonadota</taxon>
        <taxon>Alphaproteobacteria</taxon>
        <taxon>Hyphomicrobiales</taxon>
        <taxon>Methylobacteriaceae</taxon>
        <taxon>Methylobacterium</taxon>
    </lineage>
</organism>
<dbReference type="EMBL" id="BJZU01000014">
    <property type="protein sequence ID" value="GEP02913.1"/>
    <property type="molecule type" value="Genomic_DNA"/>
</dbReference>
<dbReference type="EMBL" id="BSPK01000084">
    <property type="protein sequence ID" value="GLS65846.1"/>
    <property type="molecule type" value="Genomic_DNA"/>
</dbReference>
<dbReference type="PANTHER" id="PTHR30579">
    <property type="entry name" value="TRANSCRIPTIONAL REGULATOR"/>
    <property type="match status" value="1"/>
</dbReference>
<proteinExistence type="inferred from homology"/>
<dbReference type="InterPro" id="IPR005119">
    <property type="entry name" value="LysR_subst-bd"/>
</dbReference>
<reference evidence="7" key="1">
    <citation type="journal article" date="2014" name="Int. J. Syst. Evol. Microbiol.">
        <title>Complete genome of a new Firmicutes species belonging to the dominant human colonic microbiota ('Ruminococcus bicirculans') reveals two chromosomes and a selective capacity to utilize plant glucans.</title>
        <authorList>
            <consortium name="NISC Comparative Sequencing Program"/>
            <person name="Wegmann U."/>
            <person name="Louis P."/>
            <person name="Goesmann A."/>
            <person name="Henrissat B."/>
            <person name="Duncan S.H."/>
            <person name="Flint H.J."/>
        </authorList>
    </citation>
    <scope>NUCLEOTIDE SEQUENCE</scope>
    <source>
        <strain evidence="7">NBRC 107715</strain>
    </source>
</reference>
<keyword evidence="3" id="KW-0238">DNA-binding</keyword>
<dbReference type="Gene3D" id="1.10.10.10">
    <property type="entry name" value="Winged helix-like DNA-binding domain superfamily/Winged helix DNA-binding domain"/>
    <property type="match status" value="1"/>
</dbReference>
<dbReference type="InterPro" id="IPR000847">
    <property type="entry name" value="LysR_HTH_N"/>
</dbReference>
<dbReference type="PROSITE" id="PS50931">
    <property type="entry name" value="HTH_LYSR"/>
    <property type="match status" value="1"/>
</dbReference>